<reference evidence="2" key="1">
    <citation type="submission" date="2022-01" db="EMBL/GenBank/DDBJ databases">
        <title>Genome-Based Taxonomic Classification of the Phylum Actinobacteria.</title>
        <authorList>
            <person name="Gao Y."/>
        </authorList>
    </citation>
    <scope>NUCLEOTIDE SEQUENCE</scope>
    <source>
        <strain evidence="2">KLBMP 8922</strain>
    </source>
</reference>
<comment type="caution">
    <text evidence="2">The sequence shown here is derived from an EMBL/GenBank/DDBJ whole genome shotgun (WGS) entry which is preliminary data.</text>
</comment>
<feature type="region of interest" description="Disordered" evidence="1">
    <location>
        <begin position="1"/>
        <end position="48"/>
    </location>
</feature>
<dbReference type="AlphaFoldDB" id="A0AA41Q9Y8"/>
<protein>
    <recommendedName>
        <fullName evidence="4">Sirohydrochlorin ferrochelatase</fullName>
    </recommendedName>
</protein>
<organism evidence="2 3">
    <name type="scientific">Yinghuangia soli</name>
    <dbReference type="NCBI Taxonomy" id="2908204"/>
    <lineage>
        <taxon>Bacteria</taxon>
        <taxon>Bacillati</taxon>
        <taxon>Actinomycetota</taxon>
        <taxon>Actinomycetes</taxon>
        <taxon>Kitasatosporales</taxon>
        <taxon>Streptomycetaceae</taxon>
        <taxon>Yinghuangia</taxon>
    </lineage>
</organism>
<keyword evidence="3" id="KW-1185">Reference proteome</keyword>
<evidence type="ECO:0000313" key="2">
    <source>
        <dbReference type="EMBL" id="MCF2533466.1"/>
    </source>
</evidence>
<evidence type="ECO:0000313" key="3">
    <source>
        <dbReference type="Proteomes" id="UP001165378"/>
    </source>
</evidence>
<accession>A0AA41Q9Y8</accession>
<dbReference type="EMBL" id="JAKFHA010000049">
    <property type="protein sequence ID" value="MCF2533466.1"/>
    <property type="molecule type" value="Genomic_DNA"/>
</dbReference>
<gene>
    <name evidence="2" type="ORF">LZ495_40475</name>
</gene>
<dbReference type="RefSeq" id="WP_235058237.1">
    <property type="nucleotide sequence ID" value="NZ_JAKFHA010000049.1"/>
</dbReference>
<feature type="compositionally biased region" description="Polar residues" evidence="1">
    <location>
        <begin position="1"/>
        <end position="19"/>
    </location>
</feature>
<dbReference type="Proteomes" id="UP001165378">
    <property type="component" value="Unassembled WGS sequence"/>
</dbReference>
<evidence type="ECO:0008006" key="4">
    <source>
        <dbReference type="Google" id="ProtNLM"/>
    </source>
</evidence>
<proteinExistence type="predicted"/>
<name>A0AA41Q9Y8_9ACTN</name>
<sequence length="320" mass="31885">MSTSPDAASSLPTRNQQGLPTRVPAARAGGRHRRPEAPEIPQGAPPLVLAVPGPANDALDALVREVALLARADRPGLDIRPALLGDGASDLTPVLGPVGGAAAAAGEDVPEDGGEGAEDAEPEAAPAAEAVPEAVPEGPTPVVVPLLIGPHPGVEARVRATVEAAGRPLLVTEPLGPHPLLAEALHERLSEAGLARADRARLFTVVTAADGIVLATTGGPEALAAADMTGVLLAARLALPVVTADLDVPGSVTQAADALRRMGAERLALAPYVLGPDLDPDLIATAAAAADCTAAEPLGAHGAIAQLVLSAYLDAAGIRD</sequence>
<evidence type="ECO:0000256" key="1">
    <source>
        <dbReference type="SAM" id="MobiDB-lite"/>
    </source>
</evidence>
<feature type="compositionally biased region" description="Acidic residues" evidence="1">
    <location>
        <begin position="108"/>
        <end position="122"/>
    </location>
</feature>
<dbReference type="Gene3D" id="3.40.50.1400">
    <property type="match status" value="1"/>
</dbReference>
<feature type="region of interest" description="Disordered" evidence="1">
    <location>
        <begin position="98"/>
        <end position="136"/>
    </location>
</feature>
<dbReference type="SUPFAM" id="SSF53800">
    <property type="entry name" value="Chelatase"/>
    <property type="match status" value="1"/>
</dbReference>
<feature type="compositionally biased region" description="Low complexity" evidence="1">
    <location>
        <begin position="123"/>
        <end position="136"/>
    </location>
</feature>